<accession>A0A1M5LNN5</accession>
<dbReference type="Proteomes" id="UP000242329">
    <property type="component" value="Unassembled WGS sequence"/>
</dbReference>
<evidence type="ECO:0008006" key="3">
    <source>
        <dbReference type="Google" id="ProtNLM"/>
    </source>
</evidence>
<dbReference type="AlphaFoldDB" id="A0A1M5LNN5"/>
<evidence type="ECO:0000313" key="2">
    <source>
        <dbReference type="Proteomes" id="UP000242329"/>
    </source>
</evidence>
<name>A0A1M5LNN5_9FIRM</name>
<dbReference type="SUPFAM" id="SSF55021">
    <property type="entry name" value="ACT-like"/>
    <property type="match status" value="1"/>
</dbReference>
<evidence type="ECO:0000313" key="1">
    <source>
        <dbReference type="EMBL" id="SHG66714.1"/>
    </source>
</evidence>
<dbReference type="Gene3D" id="3.30.70.1150">
    <property type="entry name" value="ACT-like. Chain A, domain 2"/>
    <property type="match status" value="1"/>
</dbReference>
<proteinExistence type="predicted"/>
<sequence length="86" mass="9382">MSCLNVMGILVRNRSIHAKEIQEVLTKYGCIINVRVGIPKVENGACTEEGLIMLQLCGTPEEIGELKDALNAIPEVKAECIELSLD</sequence>
<dbReference type="InterPro" id="IPR027271">
    <property type="entry name" value="Acetolactate_synth/TF_NikR_C"/>
</dbReference>
<organism evidence="1 2">
    <name type="scientific">Thermosyntropha lipolytica DSM 11003</name>
    <dbReference type="NCBI Taxonomy" id="1123382"/>
    <lineage>
        <taxon>Bacteria</taxon>
        <taxon>Bacillati</taxon>
        <taxon>Bacillota</taxon>
        <taxon>Clostridia</taxon>
        <taxon>Eubacteriales</taxon>
        <taxon>Syntrophomonadaceae</taxon>
        <taxon>Thermosyntropha</taxon>
    </lineage>
</organism>
<reference evidence="2" key="1">
    <citation type="submission" date="2016-11" db="EMBL/GenBank/DDBJ databases">
        <authorList>
            <person name="Varghese N."/>
            <person name="Submissions S."/>
        </authorList>
    </citation>
    <scope>NUCLEOTIDE SEQUENCE [LARGE SCALE GENOMIC DNA]</scope>
    <source>
        <strain evidence="2">DSM 11003</strain>
    </source>
</reference>
<dbReference type="STRING" id="1123382.SAMN02745221_00721"/>
<dbReference type="InterPro" id="IPR023860">
    <property type="entry name" value="FeFe-hyd_TM1266"/>
</dbReference>
<dbReference type="InterPro" id="IPR045865">
    <property type="entry name" value="ACT-like_dom_sf"/>
</dbReference>
<dbReference type="Pfam" id="PF21699">
    <property type="entry name" value="TM1266-like"/>
    <property type="match status" value="1"/>
</dbReference>
<keyword evidence="2" id="KW-1185">Reference proteome</keyword>
<gene>
    <name evidence="1" type="ORF">SAMN02745221_00721</name>
</gene>
<dbReference type="RefSeq" id="WP_073090145.1">
    <property type="nucleotide sequence ID" value="NZ_FQWY01000008.1"/>
</dbReference>
<dbReference type="OrthoDB" id="1121298at2"/>
<dbReference type="EMBL" id="FQWY01000008">
    <property type="protein sequence ID" value="SHG66714.1"/>
    <property type="molecule type" value="Genomic_DNA"/>
</dbReference>
<protein>
    <recommendedName>
        <fullName evidence="3">Iron-only hydrogenase system regulator</fullName>
    </recommendedName>
</protein>